<protein>
    <submittedName>
        <fullName evidence="3">Glycosyl transferase group 1</fullName>
    </submittedName>
</protein>
<gene>
    <name evidence="3" type="ordered locus">Hoch_5824</name>
</gene>
<dbReference type="STRING" id="502025.Hoch_5824"/>
<dbReference type="HOGENOM" id="CLU_009583_2_0_7"/>
<feature type="domain" description="Glycosyl transferase family 1" evidence="1">
    <location>
        <begin position="201"/>
        <end position="362"/>
    </location>
</feature>
<evidence type="ECO:0000259" key="2">
    <source>
        <dbReference type="Pfam" id="PF13439"/>
    </source>
</evidence>
<dbReference type="AlphaFoldDB" id="D0LIE4"/>
<evidence type="ECO:0000313" key="3">
    <source>
        <dbReference type="EMBL" id="ACY18300.1"/>
    </source>
</evidence>
<dbReference type="Pfam" id="PF13439">
    <property type="entry name" value="Glyco_transf_4"/>
    <property type="match status" value="1"/>
</dbReference>
<dbReference type="CAZy" id="GT4">
    <property type="family name" value="Glycosyltransferase Family 4"/>
</dbReference>
<dbReference type="InterPro" id="IPR050194">
    <property type="entry name" value="Glycosyltransferase_grp1"/>
</dbReference>
<dbReference type="InterPro" id="IPR001296">
    <property type="entry name" value="Glyco_trans_1"/>
</dbReference>
<dbReference type="SUPFAM" id="SSF53756">
    <property type="entry name" value="UDP-Glycosyltransferase/glycogen phosphorylase"/>
    <property type="match status" value="1"/>
</dbReference>
<proteinExistence type="predicted"/>
<sequence length="411" mass="45853">MQPLRIVDFNSMFSFSGGGIRTYHVRKLAYFGERDDVAYHLIVPSDRDEIEEHGSARLYHVATPSALRVRNYSLIIHPRQLARLVSDIQPDIIEAGAPYTDPLLARLLTRRCDAVMVGFWHTHYPTAYLEFYGNRVAQPLGRALARLGWHLAERTYGFFDATIAAADCVVDDLLAAGIERVIQCPLGVDVDVFHPRRRDPERRRELGASERRPLVFFPHRLLSEKGIIEVVDAVPRIAAATGAVFVFAGTGPESPRVEALCRARDDCHFLGFVDGVDEMARWHASADVSFGLSAWETFGFSVLEAMSSGVPLVAADRGAARDWVSRARCGALVPHGDAEALVQATIDLLQRPDRAEYGQRARAFVTEHFSWERALGRMLDFYRRLVAAHRAGTQLGDFPYRLDTGAGDIHS</sequence>
<reference evidence="3 4" key="1">
    <citation type="journal article" date="2010" name="Stand. Genomic Sci.">
        <title>Complete genome sequence of Haliangium ochraceum type strain (SMP-2).</title>
        <authorList>
            <consortium name="US DOE Joint Genome Institute (JGI-PGF)"/>
            <person name="Ivanova N."/>
            <person name="Daum C."/>
            <person name="Lang E."/>
            <person name="Abt B."/>
            <person name="Kopitz M."/>
            <person name="Saunders E."/>
            <person name="Lapidus A."/>
            <person name="Lucas S."/>
            <person name="Glavina Del Rio T."/>
            <person name="Nolan M."/>
            <person name="Tice H."/>
            <person name="Copeland A."/>
            <person name="Cheng J.F."/>
            <person name="Chen F."/>
            <person name="Bruce D."/>
            <person name="Goodwin L."/>
            <person name="Pitluck S."/>
            <person name="Mavromatis K."/>
            <person name="Pati A."/>
            <person name="Mikhailova N."/>
            <person name="Chen A."/>
            <person name="Palaniappan K."/>
            <person name="Land M."/>
            <person name="Hauser L."/>
            <person name="Chang Y.J."/>
            <person name="Jeffries C.D."/>
            <person name="Detter J.C."/>
            <person name="Brettin T."/>
            <person name="Rohde M."/>
            <person name="Goker M."/>
            <person name="Bristow J."/>
            <person name="Markowitz V."/>
            <person name="Eisen J.A."/>
            <person name="Hugenholtz P."/>
            <person name="Kyrpides N.C."/>
            <person name="Klenk H.P."/>
        </authorList>
    </citation>
    <scope>NUCLEOTIDE SEQUENCE [LARGE SCALE GENOMIC DNA]</scope>
    <source>
        <strain evidence="4">DSM 14365 / CIP 107738 / JCM 11303 / AJ 13395 / SMP-2</strain>
    </source>
</reference>
<feature type="domain" description="Glycosyltransferase subfamily 4-like N-terminal" evidence="2">
    <location>
        <begin position="24"/>
        <end position="191"/>
    </location>
</feature>
<accession>D0LIE4</accession>
<dbReference type="RefSeq" id="WP_012830892.1">
    <property type="nucleotide sequence ID" value="NC_013440.1"/>
</dbReference>
<keyword evidence="4" id="KW-1185">Reference proteome</keyword>
<organism evidence="3 4">
    <name type="scientific">Haliangium ochraceum (strain DSM 14365 / JCM 11303 / SMP-2)</name>
    <dbReference type="NCBI Taxonomy" id="502025"/>
    <lineage>
        <taxon>Bacteria</taxon>
        <taxon>Pseudomonadati</taxon>
        <taxon>Myxococcota</taxon>
        <taxon>Polyangia</taxon>
        <taxon>Haliangiales</taxon>
        <taxon>Kofleriaceae</taxon>
        <taxon>Haliangium</taxon>
    </lineage>
</organism>
<dbReference type="Proteomes" id="UP000001880">
    <property type="component" value="Chromosome"/>
</dbReference>
<dbReference type="InterPro" id="IPR028098">
    <property type="entry name" value="Glyco_trans_4-like_N"/>
</dbReference>
<dbReference type="PANTHER" id="PTHR45947:SF3">
    <property type="entry name" value="SULFOQUINOVOSYL TRANSFERASE SQD2"/>
    <property type="match status" value="1"/>
</dbReference>
<evidence type="ECO:0000259" key="1">
    <source>
        <dbReference type="Pfam" id="PF00534"/>
    </source>
</evidence>
<dbReference type="eggNOG" id="COG0438">
    <property type="taxonomic scope" value="Bacteria"/>
</dbReference>
<dbReference type="OrthoDB" id="9790710at2"/>
<dbReference type="EMBL" id="CP001804">
    <property type="protein sequence ID" value="ACY18300.1"/>
    <property type="molecule type" value="Genomic_DNA"/>
</dbReference>
<dbReference type="KEGG" id="hoh:Hoch_5824"/>
<name>D0LIE4_HALO1</name>
<dbReference type="Pfam" id="PF00534">
    <property type="entry name" value="Glycos_transf_1"/>
    <property type="match status" value="1"/>
</dbReference>
<dbReference type="Gene3D" id="3.40.50.2000">
    <property type="entry name" value="Glycogen Phosphorylase B"/>
    <property type="match status" value="2"/>
</dbReference>
<dbReference type="PANTHER" id="PTHR45947">
    <property type="entry name" value="SULFOQUINOVOSYL TRANSFERASE SQD2"/>
    <property type="match status" value="1"/>
</dbReference>
<dbReference type="GO" id="GO:0016758">
    <property type="term" value="F:hexosyltransferase activity"/>
    <property type="evidence" value="ECO:0007669"/>
    <property type="project" value="TreeGrafter"/>
</dbReference>
<evidence type="ECO:0000313" key="4">
    <source>
        <dbReference type="Proteomes" id="UP000001880"/>
    </source>
</evidence>
<keyword evidence="3" id="KW-0808">Transferase</keyword>